<dbReference type="InterPro" id="IPR046267">
    <property type="entry name" value="DUF6300"/>
</dbReference>
<reference evidence="2" key="1">
    <citation type="journal article" date="2019" name="Int. J. Syst. Evol. Microbiol.">
        <title>The Global Catalogue of Microorganisms (GCM) 10K type strain sequencing project: providing services to taxonomists for standard genome sequencing and annotation.</title>
        <authorList>
            <consortium name="The Broad Institute Genomics Platform"/>
            <consortium name="The Broad Institute Genome Sequencing Center for Infectious Disease"/>
            <person name="Wu L."/>
            <person name="Ma J."/>
        </authorList>
    </citation>
    <scope>NUCLEOTIDE SEQUENCE [LARGE SCALE GENOMIC DNA]</scope>
    <source>
        <strain evidence="2">CGMCC 4.7289</strain>
    </source>
</reference>
<evidence type="ECO:0000313" key="1">
    <source>
        <dbReference type="EMBL" id="MFC4133953.1"/>
    </source>
</evidence>
<protein>
    <submittedName>
        <fullName evidence="1">DUF6300 family protein</fullName>
    </submittedName>
</protein>
<evidence type="ECO:0000313" key="2">
    <source>
        <dbReference type="Proteomes" id="UP001595816"/>
    </source>
</evidence>
<dbReference type="EMBL" id="JBHSAY010000015">
    <property type="protein sequence ID" value="MFC4133953.1"/>
    <property type="molecule type" value="Genomic_DNA"/>
</dbReference>
<gene>
    <name evidence="1" type="ORF">ACFOZ4_25355</name>
</gene>
<dbReference type="Pfam" id="PF19817">
    <property type="entry name" value="DUF6300"/>
    <property type="match status" value="1"/>
</dbReference>
<proteinExistence type="predicted"/>
<dbReference type="RefSeq" id="WP_253761847.1">
    <property type="nucleotide sequence ID" value="NZ_JAMZDZ010000001.1"/>
</dbReference>
<name>A0ABV8LUC9_9ACTN</name>
<organism evidence="1 2">
    <name type="scientific">Hamadaea flava</name>
    <dbReference type="NCBI Taxonomy" id="1742688"/>
    <lineage>
        <taxon>Bacteria</taxon>
        <taxon>Bacillati</taxon>
        <taxon>Actinomycetota</taxon>
        <taxon>Actinomycetes</taxon>
        <taxon>Micromonosporales</taxon>
        <taxon>Micromonosporaceae</taxon>
        <taxon>Hamadaea</taxon>
    </lineage>
</organism>
<dbReference type="Proteomes" id="UP001595816">
    <property type="component" value="Unassembled WGS sequence"/>
</dbReference>
<keyword evidence="2" id="KW-1185">Reference proteome</keyword>
<comment type="caution">
    <text evidence="1">The sequence shown here is derived from an EMBL/GenBank/DDBJ whole genome shotgun (WGS) entry which is preliminary data.</text>
</comment>
<accession>A0ABV8LUC9</accession>
<sequence length="118" mass="12401">MQVSVAGGRCDLCGERLCLTARITSAGRSVGLCPRCDADNPHGAELIAYFATRPAVAAQDRGTIADLLGRWLGSLDQQRVTAPTPSLAEAAEAWWSGYQKRAAPDESGAARSVQGQTV</sequence>